<organism evidence="5 6">
    <name type="scientific">Oryza meyeriana var. granulata</name>
    <dbReference type="NCBI Taxonomy" id="110450"/>
    <lineage>
        <taxon>Eukaryota</taxon>
        <taxon>Viridiplantae</taxon>
        <taxon>Streptophyta</taxon>
        <taxon>Embryophyta</taxon>
        <taxon>Tracheophyta</taxon>
        <taxon>Spermatophyta</taxon>
        <taxon>Magnoliopsida</taxon>
        <taxon>Liliopsida</taxon>
        <taxon>Poales</taxon>
        <taxon>Poaceae</taxon>
        <taxon>BOP clade</taxon>
        <taxon>Oryzoideae</taxon>
        <taxon>Oryzeae</taxon>
        <taxon>Oryzinae</taxon>
        <taxon>Oryza</taxon>
        <taxon>Oryza meyeriana</taxon>
    </lineage>
</organism>
<keyword evidence="2 4" id="KW-1133">Transmembrane helix</keyword>
<name>A0A6G1CH54_9ORYZ</name>
<gene>
    <name evidence="5" type="ORF">E2562_019967</name>
</gene>
<proteinExistence type="predicted"/>
<evidence type="ECO:0000256" key="1">
    <source>
        <dbReference type="ARBA" id="ARBA00022692"/>
    </source>
</evidence>
<feature type="transmembrane region" description="Helical" evidence="4">
    <location>
        <begin position="88"/>
        <end position="109"/>
    </location>
</feature>
<keyword evidence="3 4" id="KW-0472">Membrane</keyword>
<evidence type="ECO:0000256" key="3">
    <source>
        <dbReference type="ARBA" id="ARBA00023136"/>
    </source>
</evidence>
<accession>A0A6G1CH54</accession>
<keyword evidence="6" id="KW-1185">Reference proteome</keyword>
<protein>
    <submittedName>
        <fullName evidence="5">Uncharacterized protein</fullName>
    </submittedName>
</protein>
<comment type="caution">
    <text evidence="5">The sequence shown here is derived from an EMBL/GenBank/DDBJ whole genome shotgun (WGS) entry which is preliminary data.</text>
</comment>
<dbReference type="OrthoDB" id="6500128at2759"/>
<evidence type="ECO:0000313" key="5">
    <source>
        <dbReference type="EMBL" id="KAF0899470.1"/>
    </source>
</evidence>
<dbReference type="GO" id="GO:0005524">
    <property type="term" value="F:ATP binding"/>
    <property type="evidence" value="ECO:0007669"/>
    <property type="project" value="InterPro"/>
</dbReference>
<evidence type="ECO:0000256" key="2">
    <source>
        <dbReference type="ARBA" id="ARBA00022989"/>
    </source>
</evidence>
<dbReference type="Proteomes" id="UP000479710">
    <property type="component" value="Unassembled WGS sequence"/>
</dbReference>
<dbReference type="Gene3D" id="1.20.1560.10">
    <property type="entry name" value="ABC transporter type 1, transmembrane domain"/>
    <property type="match status" value="1"/>
</dbReference>
<dbReference type="AlphaFoldDB" id="A0A6G1CH54"/>
<evidence type="ECO:0000313" key="6">
    <source>
        <dbReference type="Proteomes" id="UP000479710"/>
    </source>
</evidence>
<dbReference type="GO" id="GO:0016020">
    <property type="term" value="C:membrane"/>
    <property type="evidence" value="ECO:0007669"/>
    <property type="project" value="InterPro"/>
</dbReference>
<keyword evidence="1 4" id="KW-0812">Transmembrane</keyword>
<dbReference type="InterPro" id="IPR036640">
    <property type="entry name" value="ABC1_TM_sf"/>
</dbReference>
<evidence type="ECO:0000256" key="4">
    <source>
        <dbReference type="SAM" id="Phobius"/>
    </source>
</evidence>
<sequence>MEQIIGSIRTVASFTGEKQAVAKYSRSLKSAYSSGVGVQESLARRCGHGHGHGAPFLWLLPGNLVRCQADPGEGIYWSTGDDCDIRRAYRLAVSFSAAFLINSVALFSVP</sequence>
<dbReference type="EMBL" id="SPHZ02000009">
    <property type="protein sequence ID" value="KAF0899470.1"/>
    <property type="molecule type" value="Genomic_DNA"/>
</dbReference>
<reference evidence="5 6" key="1">
    <citation type="submission" date="2019-11" db="EMBL/GenBank/DDBJ databases">
        <title>Whole genome sequence of Oryza granulata.</title>
        <authorList>
            <person name="Li W."/>
        </authorList>
    </citation>
    <scope>NUCLEOTIDE SEQUENCE [LARGE SCALE GENOMIC DNA]</scope>
    <source>
        <strain evidence="6">cv. Menghai</strain>
        <tissue evidence="5">Leaf</tissue>
    </source>
</reference>